<dbReference type="GO" id="GO:0016787">
    <property type="term" value="F:hydrolase activity"/>
    <property type="evidence" value="ECO:0007669"/>
    <property type="project" value="UniProtKB-KW"/>
</dbReference>
<keyword evidence="1" id="KW-0378">Hydrolase</keyword>
<keyword evidence="2" id="KW-1185">Reference proteome</keyword>
<dbReference type="InterPro" id="IPR052898">
    <property type="entry name" value="ACAD10-like"/>
</dbReference>
<dbReference type="Proteomes" id="UP000317303">
    <property type="component" value="Unassembled WGS sequence"/>
</dbReference>
<dbReference type="NCBIfam" id="TIGR01509">
    <property type="entry name" value="HAD-SF-IA-v3"/>
    <property type="match status" value="1"/>
</dbReference>
<sequence length="127" mass="13483">MAAIVVDYAGVLTDVESDRLYELLDRARDRGLRTALLSNAAGGGSVRRRLSGWFDVLVFSGEVGVVKPQREIFLLTAERLGVPPEACVFVDDAPGNVTGAVAAGMVGVRHTSVRDTVDELTAMLPGL</sequence>
<dbReference type="PANTHER" id="PTHR47829">
    <property type="entry name" value="HYDROLASE, PUTATIVE (AFU_ORTHOLOGUE AFUA_1G12880)-RELATED"/>
    <property type="match status" value="1"/>
</dbReference>
<dbReference type="OrthoDB" id="9795007at2"/>
<accession>A0A660CHX0</accession>
<organism evidence="1 2">
    <name type="scientific">Prauserella rugosa</name>
    <dbReference type="NCBI Taxonomy" id="43354"/>
    <lineage>
        <taxon>Bacteria</taxon>
        <taxon>Bacillati</taxon>
        <taxon>Actinomycetota</taxon>
        <taxon>Actinomycetes</taxon>
        <taxon>Pseudonocardiales</taxon>
        <taxon>Pseudonocardiaceae</taxon>
        <taxon>Prauserella</taxon>
    </lineage>
</organism>
<dbReference type="Pfam" id="PF00702">
    <property type="entry name" value="Hydrolase"/>
    <property type="match status" value="1"/>
</dbReference>
<dbReference type="InterPro" id="IPR023214">
    <property type="entry name" value="HAD_sf"/>
</dbReference>
<dbReference type="Gene3D" id="3.40.50.1000">
    <property type="entry name" value="HAD superfamily/HAD-like"/>
    <property type="match status" value="1"/>
</dbReference>
<dbReference type="PANTHER" id="PTHR47829:SF1">
    <property type="entry name" value="HAD FAMILY PHOSPHATASE"/>
    <property type="match status" value="1"/>
</dbReference>
<dbReference type="InterPro" id="IPR036412">
    <property type="entry name" value="HAD-like_sf"/>
</dbReference>
<dbReference type="NCBIfam" id="TIGR01549">
    <property type="entry name" value="HAD-SF-IA-v1"/>
    <property type="match status" value="1"/>
</dbReference>
<comment type="caution">
    <text evidence="1">The sequence shown here is derived from an EMBL/GenBank/DDBJ whole genome shotgun (WGS) entry which is preliminary data.</text>
</comment>
<dbReference type="EMBL" id="VLJV01000001">
    <property type="protein sequence ID" value="TWH20515.1"/>
    <property type="molecule type" value="Genomic_DNA"/>
</dbReference>
<name>A0A660CHX0_9PSEU</name>
<dbReference type="InterPro" id="IPR006439">
    <property type="entry name" value="HAD-SF_hydro_IA"/>
</dbReference>
<dbReference type="AlphaFoldDB" id="A0A660CHX0"/>
<evidence type="ECO:0000313" key="2">
    <source>
        <dbReference type="Proteomes" id="UP000317303"/>
    </source>
</evidence>
<reference evidence="1 2" key="1">
    <citation type="submission" date="2019-07" db="EMBL/GenBank/DDBJ databases">
        <title>R&amp;d 2014.</title>
        <authorList>
            <person name="Klenk H.-P."/>
        </authorList>
    </citation>
    <scope>NUCLEOTIDE SEQUENCE [LARGE SCALE GENOMIC DNA]</scope>
    <source>
        <strain evidence="1 2">DSM 43194</strain>
    </source>
</reference>
<dbReference type="SUPFAM" id="SSF56784">
    <property type="entry name" value="HAD-like"/>
    <property type="match status" value="1"/>
</dbReference>
<gene>
    <name evidence="1" type="ORF">JD82_02361</name>
</gene>
<proteinExistence type="predicted"/>
<evidence type="ECO:0000313" key="1">
    <source>
        <dbReference type="EMBL" id="TWH20515.1"/>
    </source>
</evidence>
<protein>
    <submittedName>
        <fullName evidence="1">HAD superfamily hydrolase (TIGR01509 family)/HAD superfamily hydrolase (TIGR01549 family)</fullName>
    </submittedName>
</protein>